<proteinExistence type="predicted"/>
<evidence type="ECO:0000313" key="1">
    <source>
        <dbReference type="EMBL" id="CAB9496834.1"/>
    </source>
</evidence>
<keyword evidence="2" id="KW-1185">Reference proteome</keyword>
<comment type="caution">
    <text evidence="1">The sequence shown here is derived from an EMBL/GenBank/DDBJ whole genome shotgun (WGS) entry which is preliminary data.</text>
</comment>
<accession>A0A9N8DBT3</accession>
<dbReference type="Proteomes" id="UP001153069">
    <property type="component" value="Unassembled WGS sequence"/>
</dbReference>
<organism evidence="1 2">
    <name type="scientific">Seminavis robusta</name>
    <dbReference type="NCBI Taxonomy" id="568900"/>
    <lineage>
        <taxon>Eukaryota</taxon>
        <taxon>Sar</taxon>
        <taxon>Stramenopiles</taxon>
        <taxon>Ochrophyta</taxon>
        <taxon>Bacillariophyta</taxon>
        <taxon>Bacillariophyceae</taxon>
        <taxon>Bacillariophycidae</taxon>
        <taxon>Naviculales</taxon>
        <taxon>Naviculaceae</taxon>
        <taxon>Seminavis</taxon>
    </lineage>
</organism>
<reference evidence="1" key="1">
    <citation type="submission" date="2020-06" db="EMBL/GenBank/DDBJ databases">
        <authorList>
            <consortium name="Plant Systems Biology data submission"/>
        </authorList>
    </citation>
    <scope>NUCLEOTIDE SEQUENCE</scope>
    <source>
        <strain evidence="1">D6</strain>
    </source>
</reference>
<name>A0A9N8DBT3_9STRA</name>
<sequence>MSSFKVLCTCAEKTAVEAKACVKALWGPEGSPKEFVLQGSLSLLSNDDGRRKYTYVTTGLPDESSFLDYMLRVEVVKEGGSDATGTRDILLPPGKWILHQPKTKPSRSGKHKAFVIKVSFEVTASNPLHSVEVILPIIDDDEEKQRLFFGAIVHAEGWHRR</sequence>
<evidence type="ECO:0000313" key="2">
    <source>
        <dbReference type="Proteomes" id="UP001153069"/>
    </source>
</evidence>
<protein>
    <submittedName>
        <fullName evidence="1">Uncharacterized protein</fullName>
    </submittedName>
</protein>
<dbReference type="AlphaFoldDB" id="A0A9N8DBT3"/>
<gene>
    <name evidence="1" type="ORF">SEMRO_10_G007990.1</name>
</gene>
<dbReference type="EMBL" id="CAICTM010000010">
    <property type="protein sequence ID" value="CAB9496834.1"/>
    <property type="molecule type" value="Genomic_DNA"/>
</dbReference>